<dbReference type="PROSITE" id="PS50948">
    <property type="entry name" value="PAN"/>
    <property type="match status" value="1"/>
</dbReference>
<dbReference type="SUPFAM" id="SSF51110">
    <property type="entry name" value="alpha-D-mannose-specific plant lectins"/>
    <property type="match status" value="1"/>
</dbReference>
<dbReference type="InterPro" id="IPR036426">
    <property type="entry name" value="Bulb-type_lectin_dom_sf"/>
</dbReference>
<dbReference type="Proteomes" id="UP000583929">
    <property type="component" value="Unassembled WGS sequence"/>
</dbReference>
<evidence type="ECO:0000256" key="3">
    <source>
        <dbReference type="ARBA" id="ARBA00023180"/>
    </source>
</evidence>
<dbReference type="InterPro" id="IPR003609">
    <property type="entry name" value="Pan_app"/>
</dbReference>
<feature type="domain" description="Bulb-type lectin" evidence="5">
    <location>
        <begin position="24"/>
        <end position="151"/>
    </location>
</feature>
<evidence type="ECO:0000256" key="2">
    <source>
        <dbReference type="ARBA" id="ARBA00023157"/>
    </source>
</evidence>
<dbReference type="PANTHER" id="PTHR32444">
    <property type="entry name" value="BULB-TYPE LECTIN DOMAIN-CONTAINING PROTEIN"/>
    <property type="match status" value="1"/>
</dbReference>
<dbReference type="SMART" id="SM00108">
    <property type="entry name" value="B_lectin"/>
    <property type="match status" value="1"/>
</dbReference>
<dbReference type="CDD" id="cd01098">
    <property type="entry name" value="PAN_AP_plant"/>
    <property type="match status" value="1"/>
</dbReference>
<dbReference type="GO" id="GO:0048544">
    <property type="term" value="P:recognition of pollen"/>
    <property type="evidence" value="ECO:0007669"/>
    <property type="project" value="InterPro"/>
</dbReference>
<dbReference type="InterPro" id="IPR001480">
    <property type="entry name" value="Bulb-type_lectin_dom"/>
</dbReference>
<protein>
    <submittedName>
        <fullName evidence="7">Uncharacterized protein</fullName>
    </submittedName>
</protein>
<feature type="signal peptide" evidence="4">
    <location>
        <begin position="1"/>
        <end position="26"/>
    </location>
</feature>
<dbReference type="Pfam" id="PF00954">
    <property type="entry name" value="S_locus_glycop"/>
    <property type="match status" value="1"/>
</dbReference>
<organism evidence="7 8">
    <name type="scientific">Cannabis sativa</name>
    <name type="common">Hemp</name>
    <name type="synonym">Marijuana</name>
    <dbReference type="NCBI Taxonomy" id="3483"/>
    <lineage>
        <taxon>Eukaryota</taxon>
        <taxon>Viridiplantae</taxon>
        <taxon>Streptophyta</taxon>
        <taxon>Embryophyta</taxon>
        <taxon>Tracheophyta</taxon>
        <taxon>Spermatophyta</taxon>
        <taxon>Magnoliopsida</taxon>
        <taxon>eudicotyledons</taxon>
        <taxon>Gunneridae</taxon>
        <taxon>Pentapetalae</taxon>
        <taxon>rosids</taxon>
        <taxon>fabids</taxon>
        <taxon>Rosales</taxon>
        <taxon>Cannabaceae</taxon>
        <taxon>Cannabis</taxon>
    </lineage>
</organism>
<evidence type="ECO:0000313" key="8">
    <source>
        <dbReference type="Proteomes" id="UP000583929"/>
    </source>
</evidence>
<keyword evidence="8" id="KW-1185">Reference proteome</keyword>
<feature type="chain" id="PRO_5029538688" evidence="4">
    <location>
        <begin position="27"/>
        <end position="452"/>
    </location>
</feature>
<feature type="domain" description="Apple" evidence="6">
    <location>
        <begin position="335"/>
        <end position="423"/>
    </location>
</feature>
<dbReference type="SMART" id="SM00473">
    <property type="entry name" value="PAN_AP"/>
    <property type="match status" value="1"/>
</dbReference>
<evidence type="ECO:0000313" key="7">
    <source>
        <dbReference type="EMBL" id="KAF4372810.1"/>
    </source>
</evidence>
<proteinExistence type="predicted"/>
<accession>A0A7J6FSL0</accession>
<evidence type="ECO:0000256" key="4">
    <source>
        <dbReference type="SAM" id="SignalP"/>
    </source>
</evidence>
<dbReference type="Pfam" id="PF01453">
    <property type="entry name" value="B_lectin"/>
    <property type="match status" value="1"/>
</dbReference>
<keyword evidence="1 4" id="KW-0732">Signal</keyword>
<dbReference type="Pfam" id="PF08276">
    <property type="entry name" value="PAN_2"/>
    <property type="match status" value="1"/>
</dbReference>
<dbReference type="PROSITE" id="PS50927">
    <property type="entry name" value="BULB_LECTIN"/>
    <property type="match status" value="1"/>
</dbReference>
<dbReference type="PANTHER" id="PTHR32444:SF234">
    <property type="entry name" value="RECEPTOR-LIKE SERINE_THREONINE-PROTEIN KINASE"/>
    <property type="match status" value="1"/>
</dbReference>
<dbReference type="InterPro" id="IPR000858">
    <property type="entry name" value="S_locus_glycoprot_dom"/>
</dbReference>
<reference evidence="7 8" key="1">
    <citation type="journal article" date="2020" name="bioRxiv">
        <title>Sequence and annotation of 42 cannabis genomes reveals extensive copy number variation in cannabinoid synthesis and pathogen resistance genes.</title>
        <authorList>
            <person name="Mckernan K.J."/>
            <person name="Helbert Y."/>
            <person name="Kane L.T."/>
            <person name="Ebling H."/>
            <person name="Zhang L."/>
            <person name="Liu B."/>
            <person name="Eaton Z."/>
            <person name="Mclaughlin S."/>
            <person name="Kingan S."/>
            <person name="Baybayan P."/>
            <person name="Concepcion G."/>
            <person name="Jordan M."/>
            <person name="Riva A."/>
            <person name="Barbazuk W."/>
            <person name="Harkins T."/>
        </authorList>
    </citation>
    <scope>NUCLEOTIDE SEQUENCE [LARGE SCALE GENOMIC DNA]</scope>
    <source>
        <strain evidence="8">cv. Jamaican Lion 4</strain>
        <tissue evidence="7">Leaf</tissue>
    </source>
</reference>
<keyword evidence="2" id="KW-1015">Disulfide bond</keyword>
<dbReference type="EMBL" id="JAATIQ010000184">
    <property type="protein sequence ID" value="KAF4372810.1"/>
    <property type="molecule type" value="Genomic_DNA"/>
</dbReference>
<evidence type="ECO:0000259" key="5">
    <source>
        <dbReference type="PROSITE" id="PS50927"/>
    </source>
</evidence>
<dbReference type="AlphaFoldDB" id="A0A7J6FSL0"/>
<dbReference type="Gene3D" id="2.90.10.10">
    <property type="entry name" value="Bulb-type lectin domain"/>
    <property type="match status" value="1"/>
</dbReference>
<comment type="caution">
    <text evidence="7">The sequence shown here is derived from an EMBL/GenBank/DDBJ whole genome shotgun (WGS) entry which is preliminary data.</text>
</comment>
<name>A0A7J6FSL0_CANSA</name>
<sequence>MELVSFLVTLLLVVLRLFCVSTKTFAVVHNDTIRSTDVLRDHNSINALLVSKEGRFALGFFNQQVVSSTIFILEFVWVANRCEAIIVTSGLLSIDNRGNLVLFSEENNSKREIVWSTNSSKQAAKPLVQLLDNGNLVLRDEKDDNTTNYLWESFYYPTDSLLPGMKLGWDLRRGLNRRLSSWKSSDDPCHGNFTNGIEFDEELHTYPQLIARNGTAIFYRQGMWDSISSSQNSGYEFVYNDDEVFYIQNNKSMISRIVMRDDGRIEHQDWRENFYSLICPGDQCDSYGFCGANSQCNVTTVTQDYGICYCLKGFKQKNQEQWSEGCERLYSPASCHDEEKEEFREYLGMRVPDTKNSLVSKSNNASECESKCLTNCSCMAYSFTYSESNVIVADTVCVLWFGDLFDIRQLPSGGGGGHTHLKIESRTDPKREEKVKVKSLVMIIVELAFAYC</sequence>
<gene>
    <name evidence="7" type="ORF">G4B88_028785</name>
</gene>
<evidence type="ECO:0000256" key="1">
    <source>
        <dbReference type="ARBA" id="ARBA00022729"/>
    </source>
</evidence>
<keyword evidence="3" id="KW-0325">Glycoprotein</keyword>
<evidence type="ECO:0000259" key="6">
    <source>
        <dbReference type="PROSITE" id="PS50948"/>
    </source>
</evidence>